<dbReference type="Proteomes" id="UP000310597">
    <property type="component" value="Unassembled WGS sequence"/>
</dbReference>
<dbReference type="SUPFAM" id="SSF55620">
    <property type="entry name" value="Tetrahydrobiopterin biosynthesis enzymes-like"/>
    <property type="match status" value="1"/>
</dbReference>
<evidence type="ECO:0000313" key="2">
    <source>
        <dbReference type="EMBL" id="TKD14620.1"/>
    </source>
</evidence>
<dbReference type="GO" id="GO:0006760">
    <property type="term" value="P:folic acid-containing compound metabolic process"/>
    <property type="evidence" value="ECO:0007669"/>
    <property type="project" value="InterPro"/>
</dbReference>
<dbReference type="OrthoDB" id="7594733at2"/>
<dbReference type="Pfam" id="PF02152">
    <property type="entry name" value="FolB"/>
    <property type="match status" value="1"/>
</dbReference>
<dbReference type="InterPro" id="IPR043133">
    <property type="entry name" value="GTP-CH-I_C/QueF"/>
</dbReference>
<dbReference type="GO" id="GO:0004150">
    <property type="term" value="F:dihydroneopterin aldolase activity"/>
    <property type="evidence" value="ECO:0007669"/>
    <property type="project" value="InterPro"/>
</dbReference>
<dbReference type="EMBL" id="SWJZ01000095">
    <property type="protein sequence ID" value="TKD14620.1"/>
    <property type="molecule type" value="Genomic_DNA"/>
</dbReference>
<sequence>MCMADLIIRLEELEITMFLGIHDFERARMQRVLVSAEITVTGTDWQAGRFFDYDRVAEFIRSFNGARIDTQEELVSRIHAFVHGLEGVAHAAISSKKPDVYPDAKAVGVVLRG</sequence>
<evidence type="ECO:0000313" key="3">
    <source>
        <dbReference type="Proteomes" id="UP000310597"/>
    </source>
</evidence>
<feature type="domain" description="Dihydroneopterin aldolase/epimerase" evidence="1">
    <location>
        <begin position="8"/>
        <end position="113"/>
    </location>
</feature>
<dbReference type="AlphaFoldDB" id="A0A4U1JP11"/>
<proteinExistence type="predicted"/>
<protein>
    <submittedName>
        <fullName evidence="2">Dihydroneopterin aldolase</fullName>
    </submittedName>
</protein>
<comment type="caution">
    <text evidence="2">The sequence shown here is derived from an EMBL/GenBank/DDBJ whole genome shotgun (WGS) entry which is preliminary data.</text>
</comment>
<reference evidence="2 3" key="1">
    <citation type="submission" date="2019-04" db="EMBL/GenBank/DDBJ databases">
        <title>Draft Whole-Genome sequence of the purple photosynthetic bacterium Rhodobacter capsulatus SP108 with an indigenous class A beta-lactamase.</title>
        <authorList>
            <person name="Robertson S."/>
            <person name="Meyer T.E."/>
            <person name="Kyndt J.A."/>
        </authorList>
    </citation>
    <scope>NUCLEOTIDE SEQUENCE [LARGE SCALE GENOMIC DNA]</scope>
    <source>
        <strain evidence="2 3">SP108</strain>
    </source>
</reference>
<dbReference type="InterPro" id="IPR006157">
    <property type="entry name" value="FolB_dom"/>
</dbReference>
<accession>A0A4U1JP11</accession>
<name>A0A4U1JP11_RHOCA</name>
<evidence type="ECO:0000259" key="1">
    <source>
        <dbReference type="SMART" id="SM00905"/>
    </source>
</evidence>
<organism evidence="2 3">
    <name type="scientific">Rhodobacter capsulatus</name>
    <name type="common">Rhodopseudomonas capsulata</name>
    <dbReference type="NCBI Taxonomy" id="1061"/>
    <lineage>
        <taxon>Bacteria</taxon>
        <taxon>Pseudomonadati</taxon>
        <taxon>Pseudomonadota</taxon>
        <taxon>Alphaproteobacteria</taxon>
        <taxon>Rhodobacterales</taxon>
        <taxon>Rhodobacter group</taxon>
        <taxon>Rhodobacter</taxon>
    </lineage>
</organism>
<dbReference type="SMART" id="SM00905">
    <property type="entry name" value="FolB"/>
    <property type="match status" value="1"/>
</dbReference>
<dbReference type="Gene3D" id="3.30.1130.10">
    <property type="match status" value="1"/>
</dbReference>
<gene>
    <name evidence="2" type="ORF">FBT96_17570</name>
</gene>